<keyword evidence="2" id="KW-1185">Reference proteome</keyword>
<accession>A0AAD6Q3T0</accession>
<dbReference type="AlphaFoldDB" id="A0AAD6Q3T0"/>
<reference evidence="1" key="1">
    <citation type="journal article" date="2023" name="Mol. Ecol. Resour.">
        <title>Chromosome-level genome assembly of a triploid poplar Populus alba 'Berolinensis'.</title>
        <authorList>
            <person name="Chen S."/>
            <person name="Yu Y."/>
            <person name="Wang X."/>
            <person name="Wang S."/>
            <person name="Zhang T."/>
            <person name="Zhou Y."/>
            <person name="He R."/>
            <person name="Meng N."/>
            <person name="Wang Y."/>
            <person name="Liu W."/>
            <person name="Liu Z."/>
            <person name="Liu J."/>
            <person name="Guo Q."/>
            <person name="Huang H."/>
            <person name="Sederoff R.R."/>
            <person name="Wang G."/>
            <person name="Qu G."/>
            <person name="Chen S."/>
        </authorList>
    </citation>
    <scope>NUCLEOTIDE SEQUENCE</scope>
    <source>
        <strain evidence="1">SC-2020</strain>
    </source>
</reference>
<proteinExistence type="predicted"/>
<gene>
    <name evidence="1" type="ORF">NC653_029689</name>
</gene>
<comment type="caution">
    <text evidence="1">The sequence shown here is derived from an EMBL/GenBank/DDBJ whole genome shotgun (WGS) entry which is preliminary data.</text>
</comment>
<protein>
    <submittedName>
        <fullName evidence="1">Uncharacterized protein</fullName>
    </submittedName>
</protein>
<evidence type="ECO:0000313" key="1">
    <source>
        <dbReference type="EMBL" id="KAJ6977871.1"/>
    </source>
</evidence>
<name>A0AAD6Q3T0_9ROSI</name>
<organism evidence="1 2">
    <name type="scientific">Populus alba x Populus x berolinensis</name>
    <dbReference type="NCBI Taxonomy" id="444605"/>
    <lineage>
        <taxon>Eukaryota</taxon>
        <taxon>Viridiplantae</taxon>
        <taxon>Streptophyta</taxon>
        <taxon>Embryophyta</taxon>
        <taxon>Tracheophyta</taxon>
        <taxon>Spermatophyta</taxon>
        <taxon>Magnoliopsida</taxon>
        <taxon>eudicotyledons</taxon>
        <taxon>Gunneridae</taxon>
        <taxon>Pentapetalae</taxon>
        <taxon>rosids</taxon>
        <taxon>fabids</taxon>
        <taxon>Malpighiales</taxon>
        <taxon>Salicaceae</taxon>
        <taxon>Saliceae</taxon>
        <taxon>Populus</taxon>
    </lineage>
</organism>
<sequence>MDISVYKLDFNERVWIRIKKLKDQAIFIGSSGAQLKIEAYMCMILICVVSRSVCHAQM</sequence>
<dbReference type="EMBL" id="JAQIZT010000012">
    <property type="protein sequence ID" value="KAJ6977871.1"/>
    <property type="molecule type" value="Genomic_DNA"/>
</dbReference>
<dbReference type="Proteomes" id="UP001164929">
    <property type="component" value="Chromosome 12"/>
</dbReference>
<evidence type="ECO:0000313" key="2">
    <source>
        <dbReference type="Proteomes" id="UP001164929"/>
    </source>
</evidence>